<dbReference type="Proteomes" id="UP000199225">
    <property type="component" value="Unassembled WGS sequence"/>
</dbReference>
<protein>
    <submittedName>
        <fullName evidence="1">Uncharacterized protein</fullName>
    </submittedName>
</protein>
<proteinExistence type="predicted"/>
<organism evidence="1 2">
    <name type="scientific">Salimicrobium halophilum</name>
    <dbReference type="NCBI Taxonomy" id="86666"/>
    <lineage>
        <taxon>Bacteria</taxon>
        <taxon>Bacillati</taxon>
        <taxon>Bacillota</taxon>
        <taxon>Bacilli</taxon>
        <taxon>Bacillales</taxon>
        <taxon>Bacillaceae</taxon>
        <taxon>Salimicrobium</taxon>
    </lineage>
</organism>
<reference evidence="2" key="1">
    <citation type="submission" date="2016-10" db="EMBL/GenBank/DDBJ databases">
        <authorList>
            <person name="Varghese N."/>
            <person name="Submissions S."/>
        </authorList>
    </citation>
    <scope>NUCLEOTIDE SEQUENCE [LARGE SCALE GENOMIC DNA]</scope>
    <source>
        <strain evidence="2">DSM 4771</strain>
    </source>
</reference>
<keyword evidence="2" id="KW-1185">Reference proteome</keyword>
<sequence>MEERPFSDFFLKNMENDCSFILKILYNEGREKIW</sequence>
<dbReference type="AlphaFoldDB" id="A0A1G8TVM1"/>
<evidence type="ECO:0000313" key="1">
    <source>
        <dbReference type="EMBL" id="SDJ44760.1"/>
    </source>
</evidence>
<evidence type="ECO:0000313" key="2">
    <source>
        <dbReference type="Proteomes" id="UP000199225"/>
    </source>
</evidence>
<accession>A0A1G8TVM1</accession>
<name>A0A1G8TVM1_9BACI</name>
<gene>
    <name evidence="1" type="ORF">SAMN04490247_1954</name>
</gene>
<dbReference type="EMBL" id="FNEV01000005">
    <property type="protein sequence ID" value="SDJ44760.1"/>
    <property type="molecule type" value="Genomic_DNA"/>
</dbReference>